<evidence type="ECO:0000256" key="1">
    <source>
        <dbReference type="SAM" id="MobiDB-lite"/>
    </source>
</evidence>
<dbReference type="PANTHER" id="PTHR45856:SF11">
    <property type="entry name" value="FUNGAL LIPASE-LIKE DOMAIN-CONTAINING PROTEIN"/>
    <property type="match status" value="1"/>
</dbReference>
<accession>A0A940YNM0</accession>
<dbReference type="InterPro" id="IPR002921">
    <property type="entry name" value="Fungal_lipase-type"/>
</dbReference>
<organism evidence="3 4">
    <name type="scientific">Ideonella aquatica</name>
    <dbReference type="NCBI Taxonomy" id="2824119"/>
    <lineage>
        <taxon>Bacteria</taxon>
        <taxon>Pseudomonadati</taxon>
        <taxon>Pseudomonadota</taxon>
        <taxon>Betaproteobacteria</taxon>
        <taxon>Burkholderiales</taxon>
        <taxon>Sphaerotilaceae</taxon>
        <taxon>Ideonella</taxon>
    </lineage>
</organism>
<feature type="domain" description="Fungal lipase-type" evidence="2">
    <location>
        <begin position="84"/>
        <end position="208"/>
    </location>
</feature>
<sequence length="326" mass="34974">MPDYTRDPGALFHPERRAMPTLPGRPSVELLGAAAARIAYLGDAGARARALAAIGAQEALFFDDPATDTQGLLATHADGWLIAALRGTQPWRRDVLIDAMAWTRQWSAVPGAQVHSGFALAAHKVLTHAKVGPALAALRPDRRLLICGHSLGGALAVLLASAWGADRLVTIGCPRVGDAVFARTLDERLGERHTRIVQAIDLVPMVPPGHEGALPPSSGWQALWSTTAARAAMAMADGWGDHAGWDPAEVLARAPQGYQHAGQRLYIDRRGRPWPGATEAQVRQDQFDALTQDGPLRKLSWLLTGQIATRLLSDHTPDNYLSALRG</sequence>
<evidence type="ECO:0000313" key="4">
    <source>
        <dbReference type="Proteomes" id="UP000678374"/>
    </source>
</evidence>
<gene>
    <name evidence="3" type="ORF">KAK06_23420</name>
</gene>
<comment type="caution">
    <text evidence="3">The sequence shown here is derived from an EMBL/GenBank/DDBJ whole genome shotgun (WGS) entry which is preliminary data.</text>
</comment>
<dbReference type="RefSeq" id="WP_210804589.1">
    <property type="nucleotide sequence ID" value="NZ_JAGQDE010000044.1"/>
</dbReference>
<dbReference type="Gene3D" id="3.40.50.1820">
    <property type="entry name" value="alpha/beta hydrolase"/>
    <property type="match status" value="1"/>
</dbReference>
<dbReference type="Proteomes" id="UP000678374">
    <property type="component" value="Unassembled WGS sequence"/>
</dbReference>
<reference evidence="3" key="1">
    <citation type="submission" date="2021-04" db="EMBL/GenBank/DDBJ databases">
        <title>The genome sequence of Ideonella sp. 4Y11.</title>
        <authorList>
            <person name="Liu Y."/>
        </authorList>
    </citation>
    <scope>NUCLEOTIDE SEQUENCE</scope>
    <source>
        <strain evidence="3">4Y11</strain>
    </source>
</reference>
<dbReference type="AlphaFoldDB" id="A0A940YNM0"/>
<dbReference type="CDD" id="cd00519">
    <property type="entry name" value="Lipase_3"/>
    <property type="match status" value="1"/>
</dbReference>
<dbReference type="SUPFAM" id="SSF53474">
    <property type="entry name" value="alpha/beta-Hydrolases"/>
    <property type="match status" value="1"/>
</dbReference>
<name>A0A940YNM0_9BURK</name>
<dbReference type="InterPro" id="IPR029058">
    <property type="entry name" value="AB_hydrolase_fold"/>
</dbReference>
<evidence type="ECO:0000313" key="3">
    <source>
        <dbReference type="EMBL" id="MBQ0961907.1"/>
    </source>
</evidence>
<dbReference type="GO" id="GO:0006629">
    <property type="term" value="P:lipid metabolic process"/>
    <property type="evidence" value="ECO:0007669"/>
    <property type="project" value="InterPro"/>
</dbReference>
<protein>
    <submittedName>
        <fullName evidence="3">Lipase family protein</fullName>
    </submittedName>
</protein>
<proteinExistence type="predicted"/>
<dbReference type="EMBL" id="JAGQDE010000044">
    <property type="protein sequence ID" value="MBQ0961907.1"/>
    <property type="molecule type" value="Genomic_DNA"/>
</dbReference>
<dbReference type="InterPro" id="IPR051218">
    <property type="entry name" value="Sec_MonoDiacylglyc_Lipase"/>
</dbReference>
<dbReference type="PANTHER" id="PTHR45856">
    <property type="entry name" value="ALPHA/BETA-HYDROLASES SUPERFAMILY PROTEIN"/>
    <property type="match status" value="1"/>
</dbReference>
<evidence type="ECO:0000259" key="2">
    <source>
        <dbReference type="Pfam" id="PF01764"/>
    </source>
</evidence>
<dbReference type="Pfam" id="PF01764">
    <property type="entry name" value="Lipase_3"/>
    <property type="match status" value="1"/>
</dbReference>
<feature type="region of interest" description="Disordered" evidence="1">
    <location>
        <begin position="1"/>
        <end position="20"/>
    </location>
</feature>
<keyword evidence="4" id="KW-1185">Reference proteome</keyword>